<evidence type="ECO:0000259" key="2">
    <source>
        <dbReference type="Pfam" id="PF23399"/>
    </source>
</evidence>
<feature type="compositionally biased region" description="Polar residues" evidence="1">
    <location>
        <begin position="361"/>
        <end position="389"/>
    </location>
</feature>
<feature type="region of interest" description="Disordered" evidence="1">
    <location>
        <begin position="209"/>
        <end position="256"/>
    </location>
</feature>
<dbReference type="Proteomes" id="UP000077755">
    <property type="component" value="Chromosome 5"/>
</dbReference>
<feature type="compositionally biased region" description="Basic and acidic residues" evidence="1">
    <location>
        <begin position="60"/>
        <end position="73"/>
    </location>
</feature>
<evidence type="ECO:0000256" key="1">
    <source>
        <dbReference type="SAM" id="MobiDB-lite"/>
    </source>
</evidence>
<feature type="region of interest" description="Disordered" evidence="1">
    <location>
        <begin position="419"/>
        <end position="474"/>
    </location>
</feature>
<evidence type="ECO:0000313" key="5">
    <source>
        <dbReference type="Proteomes" id="UP000077755"/>
    </source>
</evidence>
<evidence type="ECO:0000313" key="4">
    <source>
        <dbReference type="EMBL" id="WOH01445.1"/>
    </source>
</evidence>
<protein>
    <recommendedName>
        <fullName evidence="6">Low-temperature-induced 65 kDa protein</fullName>
    </recommendedName>
</protein>
<feature type="region of interest" description="Disordered" evidence="1">
    <location>
        <begin position="1"/>
        <end position="132"/>
    </location>
</feature>
<reference evidence="4" key="2">
    <citation type="submission" date="2022-03" db="EMBL/GenBank/DDBJ databases">
        <title>Draft title - Genomic analysis of global carrot germplasm unveils the trajectory of domestication and the origin of high carotenoid orange carrot.</title>
        <authorList>
            <person name="Iorizzo M."/>
            <person name="Ellison S."/>
            <person name="Senalik D."/>
            <person name="Macko-Podgorni A."/>
            <person name="Grzebelus D."/>
            <person name="Bostan H."/>
            <person name="Rolling W."/>
            <person name="Curaba J."/>
            <person name="Simon P."/>
        </authorList>
    </citation>
    <scope>NUCLEOTIDE SEQUENCE</scope>
    <source>
        <tissue evidence="4">Leaf</tissue>
    </source>
</reference>
<feature type="compositionally biased region" description="Basic residues" evidence="1">
    <location>
        <begin position="42"/>
        <end position="59"/>
    </location>
</feature>
<evidence type="ECO:0000259" key="3">
    <source>
        <dbReference type="Pfam" id="PF23403"/>
    </source>
</evidence>
<dbReference type="EMBL" id="CP093347">
    <property type="protein sequence ID" value="WOH01445.1"/>
    <property type="molecule type" value="Genomic_DNA"/>
</dbReference>
<dbReference type="PANTHER" id="PTHR33836">
    <property type="entry name" value="LOW-TEMPERATURE-INDUCED 65 KDA PROTEIN-RELATED"/>
    <property type="match status" value="1"/>
</dbReference>
<dbReference type="GO" id="GO:0006950">
    <property type="term" value="P:response to stress"/>
    <property type="evidence" value="ECO:0007669"/>
    <property type="project" value="TreeGrafter"/>
</dbReference>
<accession>A0AAF1B0F4</accession>
<organism evidence="4 5">
    <name type="scientific">Daucus carota subsp. sativus</name>
    <name type="common">Carrot</name>
    <dbReference type="NCBI Taxonomy" id="79200"/>
    <lineage>
        <taxon>Eukaryota</taxon>
        <taxon>Viridiplantae</taxon>
        <taxon>Streptophyta</taxon>
        <taxon>Embryophyta</taxon>
        <taxon>Tracheophyta</taxon>
        <taxon>Spermatophyta</taxon>
        <taxon>Magnoliopsida</taxon>
        <taxon>eudicotyledons</taxon>
        <taxon>Gunneridae</taxon>
        <taxon>Pentapetalae</taxon>
        <taxon>asterids</taxon>
        <taxon>campanulids</taxon>
        <taxon>Apiales</taxon>
        <taxon>Apiaceae</taxon>
        <taxon>Apioideae</taxon>
        <taxon>Scandiceae</taxon>
        <taxon>Daucinae</taxon>
        <taxon>Daucus</taxon>
        <taxon>Daucus sect. Daucus</taxon>
    </lineage>
</organism>
<feature type="compositionally biased region" description="Polar residues" evidence="1">
    <location>
        <begin position="516"/>
        <end position="540"/>
    </location>
</feature>
<feature type="region of interest" description="Disordered" evidence="1">
    <location>
        <begin position="285"/>
        <end position="322"/>
    </location>
</feature>
<proteinExistence type="predicted"/>
<dbReference type="Pfam" id="PF23399">
    <property type="entry name" value="LTI65_PGEED"/>
    <property type="match status" value="1"/>
</dbReference>
<dbReference type="PANTHER" id="PTHR33836:SF1">
    <property type="entry name" value="LOW-TEMPERATURE-INDUCED 65 KDA PROTEIN-RELATED"/>
    <property type="match status" value="1"/>
</dbReference>
<feature type="domain" description="LTI65/LTI78 PGEED repeat" evidence="2">
    <location>
        <begin position="395"/>
        <end position="424"/>
    </location>
</feature>
<feature type="compositionally biased region" description="Basic and acidic residues" evidence="1">
    <location>
        <begin position="452"/>
        <end position="474"/>
    </location>
</feature>
<dbReference type="InterPro" id="IPR057059">
    <property type="entry name" value="LTI65/LTI78_PGEED"/>
</dbReference>
<feature type="compositionally biased region" description="Basic and acidic residues" evidence="1">
    <location>
        <begin position="31"/>
        <end position="41"/>
    </location>
</feature>
<sequence length="540" mass="56822">MESQLPRTHGHHYEPTDLSTNPPALQSGVEGHSEAHHEKPSVLKKVKAKAKKIKNTLTKHGHEHEHDHDHDHDEYEEDEDDEMVKDPEIHGAPTVRSATLSSGQPAAGPAGGTNLDRPSMVGPRYDSPFVDPETRPFVQWQADEEHGKHLLEEHKHAPLPCKLERENPDQVGGRNVMEGIRGGIGSTCFDVDPQGPDIRTHPSNVQVKTIDPAGRASKSSSYSGKFISDSVPKSYDAANPQDLPEDTYEPSNKGSTYTEKITSASAAAASAIADTAQSAKNVISSKIGQMRQPGEGNKSGSVTGEGKSGSVTGEGNKSGSVTETASDYAHKIAATVTDTLAPVYGKVVGVGSAATSKLSGLGAETTQESGGNATSKVSGLGAETTQESGGNAGQDKGVSVKEYWVEKLKPGEEDKVLSTMITESFSKPKGEKTEEVPSGGGGRSISQIVSDAVHKREPEESEQHKPMGKVTESEEVAKRLGTGEEGSGLENIGTGAGVVNKLTGAIGSWFGGQGGRAQSTPGTTLELRGSNTNPFTNFTN</sequence>
<keyword evidence="5" id="KW-1185">Reference proteome</keyword>
<dbReference type="AlphaFoldDB" id="A0AAF1B0F4"/>
<reference evidence="4" key="1">
    <citation type="journal article" date="2016" name="Nat. Genet.">
        <title>A high-quality carrot genome assembly provides new insights into carotenoid accumulation and asterid genome evolution.</title>
        <authorList>
            <person name="Iorizzo M."/>
            <person name="Ellison S."/>
            <person name="Senalik D."/>
            <person name="Zeng P."/>
            <person name="Satapoomin P."/>
            <person name="Huang J."/>
            <person name="Bowman M."/>
            <person name="Iovene M."/>
            <person name="Sanseverino W."/>
            <person name="Cavagnaro P."/>
            <person name="Yildiz M."/>
            <person name="Macko-Podgorni A."/>
            <person name="Moranska E."/>
            <person name="Grzebelus E."/>
            <person name="Grzebelus D."/>
            <person name="Ashrafi H."/>
            <person name="Zheng Z."/>
            <person name="Cheng S."/>
            <person name="Spooner D."/>
            <person name="Van Deynze A."/>
            <person name="Simon P."/>
        </authorList>
    </citation>
    <scope>NUCLEOTIDE SEQUENCE</scope>
    <source>
        <tissue evidence="4">Leaf</tissue>
    </source>
</reference>
<dbReference type="GO" id="GO:0009737">
    <property type="term" value="P:response to abscisic acid"/>
    <property type="evidence" value="ECO:0007669"/>
    <property type="project" value="InterPro"/>
</dbReference>
<feature type="compositionally biased region" description="Low complexity" evidence="1">
    <location>
        <begin position="217"/>
        <end position="230"/>
    </location>
</feature>
<feature type="compositionally biased region" description="Basic and acidic residues" evidence="1">
    <location>
        <begin position="426"/>
        <end position="435"/>
    </location>
</feature>
<feature type="compositionally biased region" description="Polar residues" evidence="1">
    <location>
        <begin position="309"/>
        <end position="322"/>
    </location>
</feature>
<dbReference type="Pfam" id="PF23403">
    <property type="entry name" value="LTI65_LTI78_N"/>
    <property type="match status" value="1"/>
</dbReference>
<name>A0AAF1B0F4_DAUCS</name>
<dbReference type="InterPro" id="IPR056605">
    <property type="entry name" value="LTI65_LTI78_N"/>
</dbReference>
<dbReference type="InterPro" id="IPR037491">
    <property type="entry name" value="LTI78/LTI65"/>
</dbReference>
<feature type="region of interest" description="Disordered" evidence="1">
    <location>
        <begin position="511"/>
        <end position="540"/>
    </location>
</feature>
<feature type="domain" description="LTI65/LTI78 N-terminal" evidence="3">
    <location>
        <begin position="36"/>
        <end position="100"/>
    </location>
</feature>
<gene>
    <name evidence="4" type="ORF">DCAR_0520829</name>
</gene>
<evidence type="ECO:0008006" key="6">
    <source>
        <dbReference type="Google" id="ProtNLM"/>
    </source>
</evidence>
<feature type="region of interest" description="Disordered" evidence="1">
    <location>
        <begin position="361"/>
        <end position="396"/>
    </location>
</feature>
<feature type="compositionally biased region" description="Acidic residues" evidence="1">
    <location>
        <begin position="74"/>
        <end position="83"/>
    </location>
</feature>